<dbReference type="InterPro" id="IPR016064">
    <property type="entry name" value="NAD/diacylglycerol_kinase_sf"/>
</dbReference>
<dbReference type="RefSeq" id="WP_173238025.1">
    <property type="nucleotide sequence ID" value="NZ_AP022839.1"/>
</dbReference>
<evidence type="ECO:0000259" key="1">
    <source>
        <dbReference type="PROSITE" id="PS50146"/>
    </source>
</evidence>
<keyword evidence="3" id="KW-1185">Reference proteome</keyword>
<evidence type="ECO:0000313" key="2">
    <source>
        <dbReference type="EMBL" id="BCA96796.1"/>
    </source>
</evidence>
<protein>
    <recommendedName>
        <fullName evidence="1">DAGKc domain-containing protein</fullName>
    </recommendedName>
</protein>
<dbReference type="GO" id="GO:0016301">
    <property type="term" value="F:kinase activity"/>
    <property type="evidence" value="ECO:0007669"/>
    <property type="project" value="InterPro"/>
</dbReference>
<dbReference type="InterPro" id="IPR001206">
    <property type="entry name" value="Diacylglycerol_kinase_cat_dom"/>
</dbReference>
<dbReference type="EMBL" id="AP022839">
    <property type="protein sequence ID" value="BCA96796.1"/>
    <property type="molecule type" value="Genomic_DNA"/>
</dbReference>
<dbReference type="InterPro" id="IPR017438">
    <property type="entry name" value="ATP-NAD_kinase_N"/>
</dbReference>
<dbReference type="PROSITE" id="PS50146">
    <property type="entry name" value="DAGK"/>
    <property type="match status" value="1"/>
</dbReference>
<name>A0A6F8T9Y6_9GAMM</name>
<feature type="domain" description="DAGKc" evidence="1">
    <location>
        <begin position="1"/>
        <end position="127"/>
    </location>
</feature>
<dbReference type="KEGG" id="lant:TUM19329_31570"/>
<organism evidence="2 3">
    <name type="scientific">Legionella antarctica</name>
    <dbReference type="NCBI Taxonomy" id="2708020"/>
    <lineage>
        <taxon>Bacteria</taxon>
        <taxon>Pseudomonadati</taxon>
        <taxon>Pseudomonadota</taxon>
        <taxon>Gammaproteobacteria</taxon>
        <taxon>Legionellales</taxon>
        <taxon>Legionellaceae</taxon>
        <taxon>Legionella</taxon>
    </lineage>
</organism>
<dbReference type="Gene3D" id="2.60.200.40">
    <property type="match status" value="1"/>
</dbReference>
<gene>
    <name evidence="2" type="ORF">TUM19329_31570</name>
</gene>
<proteinExistence type="predicted"/>
<dbReference type="Proteomes" id="UP000502894">
    <property type="component" value="Chromosome"/>
</dbReference>
<dbReference type="Gene3D" id="3.40.50.10330">
    <property type="entry name" value="Probable inorganic polyphosphate/atp-NAD kinase, domain 1"/>
    <property type="match status" value="1"/>
</dbReference>
<dbReference type="AlphaFoldDB" id="A0A6F8T9Y6"/>
<sequence length="200" mass="22519">MDAIGVIINKKAKNAGKAKYYLDGLKNANIPHISYRTTPKNLPAVLKQCIHEHQIILVGGGDGTIRTAAHYCANIPIILGVIPLGTLNHFAKELELPFTIEKLVDSLSAKKTVKIDLVKVNDFIFINNSSIGFYPRFAVKTEKYNKTYNKWLSYIPGFIESFKQHPVFNLTIKSKNLNLNLRTSFLMVSNNLYSYEFPAT</sequence>
<reference evidence="2" key="1">
    <citation type="journal article" date="2020" name="Microbiol. Resour. Announc.">
        <title>Complete Genome Sequence of Novel Psychrotolerant Legionella Strain TUM19329, Isolated from Antarctic Lake Sediment.</title>
        <authorList>
            <person name="Shimada S."/>
            <person name="Nakai R."/>
            <person name="Aoki K."/>
            <person name="Shimoeda N."/>
            <person name="Ohno G."/>
            <person name="Miyazaki Y."/>
            <person name="Kudoh S."/>
            <person name="Imura S."/>
            <person name="Watanabe K."/>
            <person name="Ishii Y."/>
            <person name="Tateda K."/>
        </authorList>
    </citation>
    <scope>NUCLEOTIDE SEQUENCE [LARGE SCALE GENOMIC DNA]</scope>
    <source>
        <strain evidence="2">TUM19329</strain>
    </source>
</reference>
<accession>A0A6F8T9Y6</accession>
<dbReference type="SUPFAM" id="SSF111331">
    <property type="entry name" value="NAD kinase/diacylglycerol kinase-like"/>
    <property type="match status" value="1"/>
</dbReference>
<dbReference type="Pfam" id="PF00781">
    <property type="entry name" value="DAGK_cat"/>
    <property type="match status" value="1"/>
</dbReference>
<evidence type="ECO:0000313" key="3">
    <source>
        <dbReference type="Proteomes" id="UP000502894"/>
    </source>
</evidence>
<dbReference type="SMART" id="SM00046">
    <property type="entry name" value="DAGKc"/>
    <property type="match status" value="1"/>
</dbReference>